<dbReference type="Proteomes" id="UP000230423">
    <property type="component" value="Unassembled WGS sequence"/>
</dbReference>
<feature type="non-terminal residue" evidence="1">
    <location>
        <position position="1"/>
    </location>
</feature>
<accession>A0A2G9T507</accession>
<evidence type="ECO:0000313" key="2">
    <source>
        <dbReference type="Proteomes" id="UP000230423"/>
    </source>
</evidence>
<keyword evidence="2" id="KW-1185">Reference proteome</keyword>
<organism evidence="1 2">
    <name type="scientific">Teladorsagia circumcincta</name>
    <name type="common">Brown stomach worm</name>
    <name type="synonym">Ostertagia circumcincta</name>
    <dbReference type="NCBI Taxonomy" id="45464"/>
    <lineage>
        <taxon>Eukaryota</taxon>
        <taxon>Metazoa</taxon>
        <taxon>Ecdysozoa</taxon>
        <taxon>Nematoda</taxon>
        <taxon>Chromadorea</taxon>
        <taxon>Rhabditida</taxon>
        <taxon>Rhabditina</taxon>
        <taxon>Rhabditomorpha</taxon>
        <taxon>Strongyloidea</taxon>
        <taxon>Trichostrongylidae</taxon>
        <taxon>Teladorsagia</taxon>
    </lineage>
</organism>
<evidence type="ECO:0000313" key="1">
    <source>
        <dbReference type="EMBL" id="PIO53046.1"/>
    </source>
</evidence>
<protein>
    <submittedName>
        <fullName evidence="1">Uncharacterized protein</fullName>
    </submittedName>
</protein>
<feature type="non-terminal residue" evidence="1">
    <location>
        <position position="61"/>
    </location>
</feature>
<proteinExistence type="predicted"/>
<reference evidence="1 2" key="1">
    <citation type="submission" date="2015-09" db="EMBL/GenBank/DDBJ databases">
        <title>Draft genome of the parasitic nematode Teladorsagia circumcincta isolate WARC Sus (inbred).</title>
        <authorList>
            <person name="Mitreva M."/>
        </authorList>
    </citation>
    <scope>NUCLEOTIDE SEQUENCE [LARGE SCALE GENOMIC DNA]</scope>
    <source>
        <strain evidence="1 2">S</strain>
    </source>
</reference>
<name>A0A2G9T507_TELCI</name>
<gene>
    <name evidence="1" type="ORF">TELCIR_25637</name>
</gene>
<dbReference type="EMBL" id="KZ420713">
    <property type="protein sequence ID" value="PIO53046.1"/>
    <property type="molecule type" value="Genomic_DNA"/>
</dbReference>
<dbReference type="AlphaFoldDB" id="A0A2G9T507"/>
<sequence>NANRSNIWDVMVIQIISPLGKSAKDIVESEDHEKLNKSLHLRIAAAARLFAVLRRRLFGHT</sequence>